<keyword evidence="3 6" id="KW-0238">DNA-binding</keyword>
<comment type="caution">
    <text evidence="6">The sequence shown here is derived from an EMBL/GenBank/DDBJ whole genome shotgun (WGS) entry which is preliminary data.</text>
</comment>
<protein>
    <submittedName>
        <fullName evidence="6">DNA-binding transcriptional LysR family regulator</fullName>
    </submittedName>
</protein>
<dbReference type="PRINTS" id="PR00039">
    <property type="entry name" value="HTHLYSR"/>
</dbReference>
<evidence type="ECO:0000256" key="4">
    <source>
        <dbReference type="ARBA" id="ARBA00023163"/>
    </source>
</evidence>
<accession>A0ABR9HHC2</accession>
<dbReference type="Pfam" id="PF00126">
    <property type="entry name" value="HTH_1"/>
    <property type="match status" value="1"/>
</dbReference>
<dbReference type="InterPro" id="IPR036388">
    <property type="entry name" value="WH-like_DNA-bd_sf"/>
</dbReference>
<reference evidence="6 7" key="1">
    <citation type="submission" date="2020-10" db="EMBL/GenBank/DDBJ databases">
        <title>Sequencing the genomes of 1000 actinobacteria strains.</title>
        <authorList>
            <person name="Klenk H.-P."/>
        </authorList>
    </citation>
    <scope>NUCLEOTIDE SEQUENCE [LARGE SCALE GENOMIC DNA]</scope>
    <source>
        <strain evidence="6 7">DSM 45157</strain>
    </source>
</reference>
<dbReference type="Gene3D" id="3.40.190.10">
    <property type="entry name" value="Periplasmic binding protein-like II"/>
    <property type="match status" value="2"/>
</dbReference>
<feature type="domain" description="HTH lysR-type" evidence="5">
    <location>
        <begin position="9"/>
        <end position="60"/>
    </location>
</feature>
<dbReference type="GO" id="GO:0003677">
    <property type="term" value="F:DNA binding"/>
    <property type="evidence" value="ECO:0007669"/>
    <property type="project" value="UniProtKB-KW"/>
</dbReference>
<evidence type="ECO:0000313" key="6">
    <source>
        <dbReference type="EMBL" id="MBE1458421.1"/>
    </source>
</evidence>
<evidence type="ECO:0000256" key="3">
    <source>
        <dbReference type="ARBA" id="ARBA00023125"/>
    </source>
</evidence>
<comment type="similarity">
    <text evidence="1">Belongs to the LysR transcriptional regulatory family.</text>
</comment>
<evidence type="ECO:0000256" key="2">
    <source>
        <dbReference type="ARBA" id="ARBA00023015"/>
    </source>
</evidence>
<evidence type="ECO:0000256" key="1">
    <source>
        <dbReference type="ARBA" id="ARBA00009437"/>
    </source>
</evidence>
<organism evidence="6 7">
    <name type="scientific">Nocardiopsis terrae</name>
    <dbReference type="NCBI Taxonomy" id="372655"/>
    <lineage>
        <taxon>Bacteria</taxon>
        <taxon>Bacillati</taxon>
        <taxon>Actinomycetota</taxon>
        <taxon>Actinomycetes</taxon>
        <taxon>Streptosporangiales</taxon>
        <taxon>Nocardiopsidaceae</taxon>
        <taxon>Nocardiopsis</taxon>
    </lineage>
</organism>
<dbReference type="PANTHER" id="PTHR30346:SF29">
    <property type="entry name" value="LYSR SUBSTRATE-BINDING"/>
    <property type="match status" value="1"/>
</dbReference>
<dbReference type="EMBL" id="JADBDY010000001">
    <property type="protein sequence ID" value="MBE1458421.1"/>
    <property type="molecule type" value="Genomic_DNA"/>
</dbReference>
<dbReference type="InterPro" id="IPR036390">
    <property type="entry name" value="WH_DNA-bd_sf"/>
</dbReference>
<evidence type="ECO:0000259" key="5">
    <source>
        <dbReference type="PROSITE" id="PS50931"/>
    </source>
</evidence>
<keyword evidence="4" id="KW-0804">Transcription</keyword>
<keyword evidence="7" id="KW-1185">Reference proteome</keyword>
<name>A0ABR9HHC2_9ACTN</name>
<proteinExistence type="inferred from homology"/>
<dbReference type="RefSeq" id="WP_191269775.1">
    <property type="nucleotide sequence ID" value="NZ_BMXJ01000003.1"/>
</dbReference>
<dbReference type="InterPro" id="IPR005119">
    <property type="entry name" value="LysR_subst-bd"/>
</dbReference>
<dbReference type="InterPro" id="IPR000847">
    <property type="entry name" value="LysR_HTH_N"/>
</dbReference>
<dbReference type="Proteomes" id="UP000598217">
    <property type="component" value="Unassembled WGS sequence"/>
</dbReference>
<dbReference type="Gene3D" id="1.10.10.10">
    <property type="entry name" value="Winged helix-like DNA-binding domain superfamily/Winged helix DNA-binding domain"/>
    <property type="match status" value="1"/>
</dbReference>
<dbReference type="SUPFAM" id="SSF46785">
    <property type="entry name" value="Winged helix' DNA-binding domain"/>
    <property type="match status" value="1"/>
</dbReference>
<dbReference type="PANTHER" id="PTHR30346">
    <property type="entry name" value="TRANSCRIPTIONAL DUAL REGULATOR HCAR-RELATED"/>
    <property type="match status" value="1"/>
</dbReference>
<dbReference type="Pfam" id="PF03466">
    <property type="entry name" value="LysR_substrate"/>
    <property type="match status" value="1"/>
</dbReference>
<gene>
    <name evidence="6" type="ORF">H4W79_002635</name>
</gene>
<dbReference type="PROSITE" id="PS50931">
    <property type="entry name" value="HTH_LYSR"/>
    <property type="match status" value="1"/>
</dbReference>
<keyword evidence="2" id="KW-0805">Transcription regulation</keyword>
<sequence length="301" mass="31889">MLERHDAYETFLRVAEAGSLTAAARSLGYTQSAVSRQVHTLEHDLGTALFDRLPRGVALTEAGHVLVPHAEAVVSRLAAARTDLEALRRLDGGRLRVGSFATADAALVPRAIAAFRTRHPRVHLSRDEGFTVDLLDRVQQGGLDLAVVSSPPDGARVRLSHLADEPVLVALPAGHPLAGRRGVRFAQLEGEEWIAGGERPENTLLAAAVRPGFRPRVAHVVREWIAKQGFVAAGLGVTLLPALAAASARPDIALAAMDPGELPHRGVYVALPADRRTAPATEAFLEELRAAARAVLAGAAT</sequence>
<dbReference type="SUPFAM" id="SSF53850">
    <property type="entry name" value="Periplasmic binding protein-like II"/>
    <property type="match status" value="1"/>
</dbReference>
<evidence type="ECO:0000313" key="7">
    <source>
        <dbReference type="Proteomes" id="UP000598217"/>
    </source>
</evidence>